<keyword evidence="1" id="KW-0862">Zinc</keyword>
<reference evidence="4" key="1">
    <citation type="submission" date="2017-11" db="EMBL/GenBank/DDBJ databases">
        <authorList>
            <person name="Watanabe M."/>
            <person name="Kojima H."/>
        </authorList>
    </citation>
    <scope>NUCLEOTIDE SEQUENCE [LARGE SCALE GENOMIC DNA]</scope>
    <source>
        <strain evidence="4">Tokyo 01</strain>
    </source>
</reference>
<evidence type="ECO:0000259" key="2">
    <source>
        <dbReference type="PROSITE" id="PS50966"/>
    </source>
</evidence>
<dbReference type="AlphaFoldDB" id="A0A401FZL0"/>
<protein>
    <recommendedName>
        <fullName evidence="2">SWIM-type domain-containing protein</fullName>
    </recommendedName>
</protein>
<dbReference type="Pfam" id="PF04434">
    <property type="entry name" value="SWIM"/>
    <property type="match status" value="1"/>
</dbReference>
<organism evidence="3 4">
    <name type="scientific">Desulfonema ishimotonii</name>
    <dbReference type="NCBI Taxonomy" id="45657"/>
    <lineage>
        <taxon>Bacteria</taxon>
        <taxon>Pseudomonadati</taxon>
        <taxon>Thermodesulfobacteriota</taxon>
        <taxon>Desulfobacteria</taxon>
        <taxon>Desulfobacterales</taxon>
        <taxon>Desulfococcaceae</taxon>
        <taxon>Desulfonema</taxon>
    </lineage>
</organism>
<feature type="domain" description="SWIM-type" evidence="2">
    <location>
        <begin position="61"/>
        <end position="95"/>
    </location>
</feature>
<evidence type="ECO:0000313" key="4">
    <source>
        <dbReference type="Proteomes" id="UP000288096"/>
    </source>
</evidence>
<keyword evidence="1" id="KW-0479">Metal-binding</keyword>
<gene>
    <name evidence="3" type="ORF">DENIS_3376</name>
</gene>
<reference evidence="4" key="2">
    <citation type="submission" date="2019-01" db="EMBL/GenBank/DDBJ databases">
        <title>Genome sequence of Desulfonema ishimotonii strain Tokyo 01.</title>
        <authorList>
            <person name="Fukui M."/>
        </authorList>
    </citation>
    <scope>NUCLEOTIDE SEQUENCE [LARGE SCALE GENOMIC DNA]</scope>
    <source>
        <strain evidence="4">Tokyo 01</strain>
    </source>
</reference>
<sequence>MAKNTKKNDPMARLTWDDLTDWAGEKIVSRGESYQKSGNVRDLARTPDKGLVAWVRGTETYATQVEFEDGELFAYCTCPYWDTCKHAVAVVLEYLTRLKRNTDIPKASADDPRLEMLDNWEGGGADDDGEDDDLPDNMKAKLAAFLNQYDKDELVELLTGFLLRYPEVLIELKNKIDIKDGKTDKIIAELRYEIGEESEWSDYEDDFSDIPDYDRIKRRMEMLLEQGYADELLELGMQLLKSGSEVVEMMDDEGEICEKIIPCMEVVVKALPCSSLSEVEKMLWVVDAEQADEYDLCPDIGSFWETDHTPEDWELLADRLTARLKKMKPVKGDNGFSRSYRRDGLTSRIIEALNKAGKADAALELCKKEAELTLSYERLVSHFMEKKQWAEAEEWIFKGIKATREEMPGIAGNLRDSLMKIREQEGNQASITAFQADDFFKSPSLRTYKNLQEASEKAGVWSEVRPFARSYLETGKSPGKGWPLPAPEVDMKERGYGQTFPDFDTLIGMAMNEKRPDDVIRWYDQSRSSKKHMGWRGYDDDAIAEAVAEKYPDRAIDIWKKAAEAHIAQVNTGAYQSAAKYLRKIRETLVSQKREEEWTSYLTNIRETHRRKRKLLQILDRLEKRRIMDGL</sequence>
<dbReference type="GO" id="GO:0008270">
    <property type="term" value="F:zinc ion binding"/>
    <property type="evidence" value="ECO:0007669"/>
    <property type="project" value="UniProtKB-KW"/>
</dbReference>
<name>A0A401FZL0_9BACT</name>
<evidence type="ECO:0000313" key="3">
    <source>
        <dbReference type="EMBL" id="GBC62404.1"/>
    </source>
</evidence>
<dbReference type="Proteomes" id="UP000288096">
    <property type="component" value="Unassembled WGS sequence"/>
</dbReference>
<dbReference type="PROSITE" id="PS50966">
    <property type="entry name" value="ZF_SWIM"/>
    <property type="match status" value="1"/>
</dbReference>
<dbReference type="InterPro" id="IPR007527">
    <property type="entry name" value="Znf_SWIM"/>
</dbReference>
<dbReference type="EMBL" id="BEXT01000001">
    <property type="protein sequence ID" value="GBC62404.1"/>
    <property type="molecule type" value="Genomic_DNA"/>
</dbReference>
<keyword evidence="1" id="KW-0863">Zinc-finger</keyword>
<proteinExistence type="predicted"/>
<comment type="caution">
    <text evidence="3">The sequence shown here is derived from an EMBL/GenBank/DDBJ whole genome shotgun (WGS) entry which is preliminary data.</text>
</comment>
<dbReference type="OrthoDB" id="258947at2"/>
<accession>A0A401FZL0</accession>
<dbReference type="RefSeq" id="WP_124329574.1">
    <property type="nucleotide sequence ID" value="NZ_BEXT01000001.1"/>
</dbReference>
<evidence type="ECO:0000256" key="1">
    <source>
        <dbReference type="PROSITE-ProRule" id="PRU00325"/>
    </source>
</evidence>
<keyword evidence="4" id="KW-1185">Reference proteome</keyword>